<proteinExistence type="predicted"/>
<accession>A0A381VTU3</accession>
<reference evidence="2" key="1">
    <citation type="submission" date="2018-05" db="EMBL/GenBank/DDBJ databases">
        <authorList>
            <person name="Lanie J.A."/>
            <person name="Ng W.-L."/>
            <person name="Kazmierczak K.M."/>
            <person name="Andrzejewski T.M."/>
            <person name="Davidsen T.M."/>
            <person name="Wayne K.J."/>
            <person name="Tettelin H."/>
            <person name="Glass J.I."/>
            <person name="Rusch D."/>
            <person name="Podicherti R."/>
            <person name="Tsui H.-C.T."/>
            <person name="Winkler M.E."/>
        </authorList>
    </citation>
    <scope>NUCLEOTIDE SEQUENCE</scope>
</reference>
<dbReference type="PANTHER" id="PTHR43822">
    <property type="entry name" value="HOMOACONITASE, MITOCHONDRIAL-RELATED"/>
    <property type="match status" value="1"/>
</dbReference>
<dbReference type="SUPFAM" id="SSF53732">
    <property type="entry name" value="Aconitase iron-sulfur domain"/>
    <property type="match status" value="1"/>
</dbReference>
<protein>
    <recommendedName>
        <fullName evidence="3">Aconitase/3-isopropylmalate dehydratase large subunit alpha/beta/alpha domain-containing protein</fullName>
    </recommendedName>
</protein>
<dbReference type="PANTHER" id="PTHR43822:SF2">
    <property type="entry name" value="HOMOACONITASE, MITOCHONDRIAL"/>
    <property type="match status" value="1"/>
</dbReference>
<name>A0A381VTU3_9ZZZZ</name>
<gene>
    <name evidence="2" type="ORF">METZ01_LOCUS96583</name>
</gene>
<dbReference type="AlphaFoldDB" id="A0A381VTU3"/>
<keyword evidence="1" id="KW-0408">Iron</keyword>
<dbReference type="EMBL" id="UINC01009766">
    <property type="protein sequence ID" value="SVA43729.1"/>
    <property type="molecule type" value="Genomic_DNA"/>
</dbReference>
<feature type="non-terminal residue" evidence="2">
    <location>
        <position position="97"/>
    </location>
</feature>
<dbReference type="InterPro" id="IPR036008">
    <property type="entry name" value="Aconitase_4Fe-4S_dom"/>
</dbReference>
<evidence type="ECO:0000256" key="1">
    <source>
        <dbReference type="ARBA" id="ARBA00023004"/>
    </source>
</evidence>
<evidence type="ECO:0008006" key="3">
    <source>
        <dbReference type="Google" id="ProtNLM"/>
    </source>
</evidence>
<evidence type="ECO:0000313" key="2">
    <source>
        <dbReference type="EMBL" id="SVA43729.1"/>
    </source>
</evidence>
<organism evidence="2">
    <name type="scientific">marine metagenome</name>
    <dbReference type="NCBI Taxonomy" id="408172"/>
    <lineage>
        <taxon>unclassified sequences</taxon>
        <taxon>metagenomes</taxon>
        <taxon>ecological metagenomes</taxon>
    </lineage>
</organism>
<dbReference type="InterPro" id="IPR015931">
    <property type="entry name" value="Acnase/IPM_dHydase_lsu_aba_1/3"/>
</dbReference>
<sequence>MTLTEKILARAAGETEVNAGDNVWVNTDTLMTHDVCGPGTIGVFKREFGEDARVWDANKIVIIPDHYIFTSDSLSNRNVDILREFAKAQGLPYFYDV</sequence>
<dbReference type="Gene3D" id="3.30.499.10">
    <property type="entry name" value="Aconitase, domain 3"/>
    <property type="match status" value="1"/>
</dbReference>
<dbReference type="InterPro" id="IPR050067">
    <property type="entry name" value="IPM_dehydratase_rel_enz"/>
</dbReference>